<dbReference type="EMBL" id="MU807653">
    <property type="protein sequence ID" value="KAJ3831244.1"/>
    <property type="molecule type" value="Genomic_DNA"/>
</dbReference>
<evidence type="ECO:0000256" key="1">
    <source>
        <dbReference type="SAM" id="MobiDB-lite"/>
    </source>
</evidence>
<accession>A0AA38NV88</accession>
<feature type="region of interest" description="Disordered" evidence="1">
    <location>
        <begin position="1"/>
        <end position="68"/>
    </location>
</feature>
<sequence>MPQTQRTTVRVSESSSTNGSDVPGTGLNPNSSQPTSLPSTENVQSAATPQNGQQPKSENFIPSSHFES</sequence>
<gene>
    <name evidence="2" type="ORF">F5878DRAFT_667761</name>
</gene>
<dbReference type="Proteomes" id="UP001163846">
    <property type="component" value="Unassembled WGS sequence"/>
</dbReference>
<dbReference type="AlphaFoldDB" id="A0AA38NV88"/>
<feature type="compositionally biased region" description="Polar residues" evidence="1">
    <location>
        <begin position="27"/>
        <end position="62"/>
    </location>
</feature>
<reference evidence="2" key="1">
    <citation type="submission" date="2022-08" db="EMBL/GenBank/DDBJ databases">
        <authorList>
            <consortium name="DOE Joint Genome Institute"/>
            <person name="Min B."/>
            <person name="Riley R."/>
            <person name="Sierra-Patev S."/>
            <person name="Naranjo-Ortiz M."/>
            <person name="Looney B."/>
            <person name="Konkel Z."/>
            <person name="Slot J.C."/>
            <person name="Sakamoto Y."/>
            <person name="Steenwyk J.L."/>
            <person name="Rokas A."/>
            <person name="Carro J."/>
            <person name="Camarero S."/>
            <person name="Ferreira P."/>
            <person name="Molpeceres G."/>
            <person name="Ruiz-Duenas F.J."/>
            <person name="Serrano A."/>
            <person name="Henrissat B."/>
            <person name="Drula E."/>
            <person name="Hughes K.W."/>
            <person name="Mata J.L."/>
            <person name="Ishikawa N.K."/>
            <person name="Vargas-Isla R."/>
            <person name="Ushijima S."/>
            <person name="Smith C.A."/>
            <person name="Ahrendt S."/>
            <person name="Andreopoulos W."/>
            <person name="He G."/>
            <person name="Labutti K."/>
            <person name="Lipzen A."/>
            <person name="Ng V."/>
            <person name="Sandor L."/>
            <person name="Barry K."/>
            <person name="Martinez A.T."/>
            <person name="Xiao Y."/>
            <person name="Gibbons J.G."/>
            <person name="Terashima K."/>
            <person name="Hibbett D.S."/>
            <person name="Grigoriev I.V."/>
        </authorList>
    </citation>
    <scope>NUCLEOTIDE SEQUENCE</scope>
    <source>
        <strain evidence="2">TFB9207</strain>
    </source>
</reference>
<proteinExistence type="predicted"/>
<protein>
    <submittedName>
        <fullName evidence="2">Uncharacterized protein</fullName>
    </submittedName>
</protein>
<evidence type="ECO:0000313" key="3">
    <source>
        <dbReference type="Proteomes" id="UP001163846"/>
    </source>
</evidence>
<feature type="compositionally biased region" description="Low complexity" evidence="1">
    <location>
        <begin position="1"/>
        <end position="17"/>
    </location>
</feature>
<comment type="caution">
    <text evidence="2">The sequence shown here is derived from an EMBL/GenBank/DDBJ whole genome shotgun (WGS) entry which is preliminary data.</text>
</comment>
<organism evidence="2 3">
    <name type="scientific">Lentinula raphanica</name>
    <dbReference type="NCBI Taxonomy" id="153919"/>
    <lineage>
        <taxon>Eukaryota</taxon>
        <taxon>Fungi</taxon>
        <taxon>Dikarya</taxon>
        <taxon>Basidiomycota</taxon>
        <taxon>Agaricomycotina</taxon>
        <taxon>Agaricomycetes</taxon>
        <taxon>Agaricomycetidae</taxon>
        <taxon>Agaricales</taxon>
        <taxon>Marasmiineae</taxon>
        <taxon>Omphalotaceae</taxon>
        <taxon>Lentinula</taxon>
    </lineage>
</organism>
<name>A0AA38NV88_9AGAR</name>
<keyword evidence="3" id="KW-1185">Reference proteome</keyword>
<evidence type="ECO:0000313" key="2">
    <source>
        <dbReference type="EMBL" id="KAJ3831244.1"/>
    </source>
</evidence>